<feature type="compositionally biased region" description="Polar residues" evidence="1">
    <location>
        <begin position="286"/>
        <end position="302"/>
    </location>
</feature>
<feature type="region of interest" description="Disordered" evidence="1">
    <location>
        <begin position="381"/>
        <end position="404"/>
    </location>
</feature>
<dbReference type="Proteomes" id="UP000780801">
    <property type="component" value="Unassembled WGS sequence"/>
</dbReference>
<evidence type="ECO:0000256" key="1">
    <source>
        <dbReference type="SAM" id="MobiDB-lite"/>
    </source>
</evidence>
<feature type="non-terminal residue" evidence="2">
    <location>
        <position position="1"/>
    </location>
</feature>
<feature type="region of interest" description="Disordered" evidence="1">
    <location>
        <begin position="22"/>
        <end position="48"/>
    </location>
</feature>
<keyword evidence="3" id="KW-1185">Reference proteome</keyword>
<feature type="non-terminal residue" evidence="2">
    <location>
        <position position="423"/>
    </location>
</feature>
<name>A0A9P6KAN1_9FUNG</name>
<dbReference type="AlphaFoldDB" id="A0A9P6KAN1"/>
<gene>
    <name evidence="2" type="ORF">BGW38_006625</name>
</gene>
<proteinExistence type="predicted"/>
<feature type="region of interest" description="Disordered" evidence="1">
    <location>
        <begin position="273"/>
        <end position="307"/>
    </location>
</feature>
<organism evidence="2 3">
    <name type="scientific">Lunasporangiospora selenospora</name>
    <dbReference type="NCBI Taxonomy" id="979761"/>
    <lineage>
        <taxon>Eukaryota</taxon>
        <taxon>Fungi</taxon>
        <taxon>Fungi incertae sedis</taxon>
        <taxon>Mucoromycota</taxon>
        <taxon>Mortierellomycotina</taxon>
        <taxon>Mortierellomycetes</taxon>
        <taxon>Mortierellales</taxon>
        <taxon>Mortierellaceae</taxon>
        <taxon>Lunasporangiospora</taxon>
    </lineage>
</organism>
<sequence>DGPYQFPTTMNGQPNALLEAMHVDKDDDDRSGGSSRGDGGVDGEDDPTSLFEFVHLQTLLDLSSDENESDPQVSDMFLPDMEMTWLDDNILNEGVGQTTVDHSSASGEWALPRNSIGNHVQQHHAPTAFPVTAIKRPLEKETFVHPGFYSLPRAQLLSSIAAPAAMSIPEMAMATQFSSSSEVSASMDVPPSILSRKRSLQDDRLLSGHGADFVNMGSTAVLPPRSDPNGINFRRYSLPDWRPTMETAGALNTGAETVMAMSHNGYSTTMMNTTPATSRPPRPTSVQSTFASNTGQHANPATSDVPPGQPFVATGSAFGAGPSQGGLDFLGVLPAGSSSGAMHSYKNITTTHNPDHALLGLGAMAKGGPTPSSGYVTTCTSNTSSSFARKKRPSSSAVTKTKRAGALTPVSGALSGYSTYMAS</sequence>
<dbReference type="EMBL" id="JAABOA010004248">
    <property type="protein sequence ID" value="KAF9577886.1"/>
    <property type="molecule type" value="Genomic_DNA"/>
</dbReference>
<protein>
    <submittedName>
        <fullName evidence="2">Uncharacterized protein</fullName>
    </submittedName>
</protein>
<evidence type="ECO:0000313" key="3">
    <source>
        <dbReference type="Proteomes" id="UP000780801"/>
    </source>
</evidence>
<reference evidence="2" key="1">
    <citation type="journal article" date="2020" name="Fungal Divers.">
        <title>Resolving the Mortierellaceae phylogeny through synthesis of multi-gene phylogenetics and phylogenomics.</title>
        <authorList>
            <person name="Vandepol N."/>
            <person name="Liber J."/>
            <person name="Desiro A."/>
            <person name="Na H."/>
            <person name="Kennedy M."/>
            <person name="Barry K."/>
            <person name="Grigoriev I.V."/>
            <person name="Miller A.N."/>
            <person name="O'Donnell K."/>
            <person name="Stajich J.E."/>
            <person name="Bonito G."/>
        </authorList>
    </citation>
    <scope>NUCLEOTIDE SEQUENCE</scope>
    <source>
        <strain evidence="2">KOD1015</strain>
    </source>
</reference>
<evidence type="ECO:0000313" key="2">
    <source>
        <dbReference type="EMBL" id="KAF9577886.1"/>
    </source>
</evidence>
<accession>A0A9P6KAN1</accession>
<comment type="caution">
    <text evidence="2">The sequence shown here is derived from an EMBL/GenBank/DDBJ whole genome shotgun (WGS) entry which is preliminary data.</text>
</comment>
<feature type="compositionally biased region" description="Basic and acidic residues" evidence="1">
    <location>
        <begin position="22"/>
        <end position="31"/>
    </location>
</feature>